<evidence type="ECO:0000313" key="2">
    <source>
        <dbReference type="EMBL" id="QHT99830.1"/>
    </source>
</evidence>
<feature type="compositionally biased region" description="Polar residues" evidence="1">
    <location>
        <begin position="1"/>
        <end position="13"/>
    </location>
</feature>
<sequence length="73" mass="8144">MVTVGQRETQAQMGNPRDESEDRVQDCLNADCLSVIAEFLTGIKGSVVQQQKRLKCMEKDPLSYPSSYPRPAV</sequence>
<dbReference type="EMBL" id="MN740318">
    <property type="protein sequence ID" value="QHT99830.1"/>
    <property type="molecule type" value="Genomic_DNA"/>
</dbReference>
<evidence type="ECO:0000256" key="1">
    <source>
        <dbReference type="SAM" id="MobiDB-lite"/>
    </source>
</evidence>
<feature type="region of interest" description="Disordered" evidence="1">
    <location>
        <begin position="1"/>
        <end position="22"/>
    </location>
</feature>
<name>A0A6C0J4Y7_9ZZZZ</name>
<organism evidence="2">
    <name type="scientific">viral metagenome</name>
    <dbReference type="NCBI Taxonomy" id="1070528"/>
    <lineage>
        <taxon>unclassified sequences</taxon>
        <taxon>metagenomes</taxon>
        <taxon>organismal metagenomes</taxon>
    </lineage>
</organism>
<accession>A0A6C0J4Y7</accession>
<proteinExistence type="predicted"/>
<reference evidence="2" key="1">
    <citation type="journal article" date="2020" name="Nature">
        <title>Giant virus diversity and host interactions through global metagenomics.</title>
        <authorList>
            <person name="Schulz F."/>
            <person name="Roux S."/>
            <person name="Paez-Espino D."/>
            <person name="Jungbluth S."/>
            <person name="Walsh D.A."/>
            <person name="Denef V.J."/>
            <person name="McMahon K.D."/>
            <person name="Konstantinidis K.T."/>
            <person name="Eloe-Fadrosh E.A."/>
            <person name="Kyrpides N.C."/>
            <person name="Woyke T."/>
        </authorList>
    </citation>
    <scope>NUCLEOTIDE SEQUENCE</scope>
    <source>
        <strain evidence="2">GVMAG-M-3300025778-1</strain>
    </source>
</reference>
<dbReference type="AlphaFoldDB" id="A0A6C0J4Y7"/>
<protein>
    <submittedName>
        <fullName evidence="2">Uncharacterized protein</fullName>
    </submittedName>
</protein>